<dbReference type="Proteomes" id="UP000315759">
    <property type="component" value="Unassembled WGS sequence"/>
</dbReference>
<feature type="chain" id="PRO_5021719129" evidence="1">
    <location>
        <begin position="26"/>
        <end position="123"/>
    </location>
</feature>
<dbReference type="EMBL" id="VIFX01000042">
    <property type="protein sequence ID" value="TQR83620.1"/>
    <property type="molecule type" value="Genomic_DNA"/>
</dbReference>
<evidence type="ECO:0000313" key="4">
    <source>
        <dbReference type="Proteomes" id="UP000315759"/>
    </source>
</evidence>
<keyword evidence="1" id="KW-0732">Signal</keyword>
<evidence type="ECO:0000256" key="1">
    <source>
        <dbReference type="SAM" id="SignalP"/>
    </source>
</evidence>
<evidence type="ECO:0000313" key="3">
    <source>
        <dbReference type="EMBL" id="TQR83620.1"/>
    </source>
</evidence>
<feature type="domain" description="DUF732" evidence="2">
    <location>
        <begin position="30"/>
        <end position="97"/>
    </location>
</feature>
<keyword evidence="4" id="KW-1185">Reference proteome</keyword>
<dbReference type="AlphaFoldDB" id="A0A544VUE9"/>
<dbReference type="InterPro" id="IPR007969">
    <property type="entry name" value="DUF732"/>
</dbReference>
<proteinExistence type="predicted"/>
<evidence type="ECO:0000259" key="2">
    <source>
        <dbReference type="Pfam" id="PF05305"/>
    </source>
</evidence>
<gene>
    <name evidence="3" type="ORF">D8S82_26385</name>
</gene>
<organism evidence="3 4">
    <name type="scientific">Mycolicibacterium hodleri</name>
    <dbReference type="NCBI Taxonomy" id="49897"/>
    <lineage>
        <taxon>Bacteria</taxon>
        <taxon>Bacillati</taxon>
        <taxon>Actinomycetota</taxon>
        <taxon>Actinomycetes</taxon>
        <taxon>Mycobacteriales</taxon>
        <taxon>Mycobacteriaceae</taxon>
        <taxon>Mycolicibacterium</taxon>
    </lineage>
</organism>
<protein>
    <submittedName>
        <fullName evidence="3">DUF732 domain-containing protein</fullName>
    </submittedName>
</protein>
<name>A0A544VUE9_9MYCO</name>
<sequence length="123" mass="11677">MTARIALLTGGAICAALVAAAPASADPTSDFINSVDSAGIGAVDPAQAADLGRSVCPMLSQPGQDVADAASRVADAGGMSLGPATMFTGLAISAFCPGAMSSLANGESPIPLGLLGGLGGFGN</sequence>
<dbReference type="Pfam" id="PF05305">
    <property type="entry name" value="DUF732"/>
    <property type="match status" value="1"/>
</dbReference>
<accession>A0A544VUE9</accession>
<comment type="caution">
    <text evidence="3">The sequence shown here is derived from an EMBL/GenBank/DDBJ whole genome shotgun (WGS) entry which is preliminary data.</text>
</comment>
<reference evidence="3 4" key="1">
    <citation type="submission" date="2018-10" db="EMBL/GenBank/DDBJ databases">
        <title>Draft genome of Mycobacterium hodleri strain B.</title>
        <authorList>
            <person name="Amande T.J."/>
            <person name="Mcgenity T.J."/>
        </authorList>
    </citation>
    <scope>NUCLEOTIDE SEQUENCE [LARGE SCALE GENOMIC DNA]</scope>
    <source>
        <strain evidence="3 4">B</strain>
    </source>
</reference>
<feature type="signal peptide" evidence="1">
    <location>
        <begin position="1"/>
        <end position="25"/>
    </location>
</feature>